<comment type="caution">
    <text evidence="1">The sequence shown here is derived from an EMBL/GenBank/DDBJ whole genome shotgun (WGS) entry which is preliminary data.</text>
</comment>
<protein>
    <submittedName>
        <fullName evidence="1">Uncharacterized protein</fullName>
    </submittedName>
</protein>
<reference evidence="1" key="1">
    <citation type="journal article" date="2023" name="G3 (Bethesda)">
        <title>A reference genome for the long-term kleptoplast-retaining sea slug Elysia crispata morphotype clarki.</title>
        <authorList>
            <person name="Eastman K.E."/>
            <person name="Pendleton A.L."/>
            <person name="Shaikh M.A."/>
            <person name="Suttiyut T."/>
            <person name="Ogas R."/>
            <person name="Tomko P."/>
            <person name="Gavelis G."/>
            <person name="Widhalm J.R."/>
            <person name="Wisecaver J.H."/>
        </authorList>
    </citation>
    <scope>NUCLEOTIDE SEQUENCE</scope>
    <source>
        <strain evidence="1">ECLA1</strain>
    </source>
</reference>
<dbReference type="EMBL" id="JAWDGP010003737">
    <property type="protein sequence ID" value="KAK3771485.1"/>
    <property type="molecule type" value="Genomic_DNA"/>
</dbReference>
<dbReference type="AlphaFoldDB" id="A0AAE0ZLD0"/>
<gene>
    <name evidence="1" type="ORF">RRG08_065414</name>
</gene>
<evidence type="ECO:0000313" key="1">
    <source>
        <dbReference type="EMBL" id="KAK3771485.1"/>
    </source>
</evidence>
<dbReference type="Proteomes" id="UP001283361">
    <property type="component" value="Unassembled WGS sequence"/>
</dbReference>
<name>A0AAE0ZLD0_9GAST</name>
<accession>A0AAE0ZLD0</accession>
<evidence type="ECO:0000313" key="2">
    <source>
        <dbReference type="Proteomes" id="UP001283361"/>
    </source>
</evidence>
<organism evidence="1 2">
    <name type="scientific">Elysia crispata</name>
    <name type="common">lettuce slug</name>
    <dbReference type="NCBI Taxonomy" id="231223"/>
    <lineage>
        <taxon>Eukaryota</taxon>
        <taxon>Metazoa</taxon>
        <taxon>Spiralia</taxon>
        <taxon>Lophotrochozoa</taxon>
        <taxon>Mollusca</taxon>
        <taxon>Gastropoda</taxon>
        <taxon>Heterobranchia</taxon>
        <taxon>Euthyneura</taxon>
        <taxon>Panpulmonata</taxon>
        <taxon>Sacoglossa</taxon>
        <taxon>Placobranchoidea</taxon>
        <taxon>Plakobranchidae</taxon>
        <taxon>Elysia</taxon>
    </lineage>
</organism>
<proteinExistence type="predicted"/>
<sequence>MASGDVYADLTAMKTSMRRPKLCEQSTRLDPKRGTKENLWEPVASASSSSQLALKGDFLPELGLRYDLKVLASTRLNALVLVSARASRGRLHVSSHESDIGLNHEHNPAFETHHTLNLSMAQVKNITEFIHISVPA</sequence>
<keyword evidence="2" id="KW-1185">Reference proteome</keyword>